<dbReference type="AlphaFoldDB" id="A0A915EK21"/>
<evidence type="ECO:0000313" key="2">
    <source>
        <dbReference type="Proteomes" id="UP000887574"/>
    </source>
</evidence>
<feature type="region of interest" description="Disordered" evidence="1">
    <location>
        <begin position="1"/>
        <end position="41"/>
    </location>
</feature>
<feature type="region of interest" description="Disordered" evidence="1">
    <location>
        <begin position="67"/>
        <end position="120"/>
    </location>
</feature>
<feature type="compositionally biased region" description="Basic and acidic residues" evidence="1">
    <location>
        <begin position="27"/>
        <end position="39"/>
    </location>
</feature>
<proteinExistence type="predicted"/>
<organism evidence="2 3">
    <name type="scientific">Ditylenchus dipsaci</name>
    <dbReference type="NCBI Taxonomy" id="166011"/>
    <lineage>
        <taxon>Eukaryota</taxon>
        <taxon>Metazoa</taxon>
        <taxon>Ecdysozoa</taxon>
        <taxon>Nematoda</taxon>
        <taxon>Chromadorea</taxon>
        <taxon>Rhabditida</taxon>
        <taxon>Tylenchina</taxon>
        <taxon>Tylenchomorpha</taxon>
        <taxon>Sphaerularioidea</taxon>
        <taxon>Anguinidae</taxon>
        <taxon>Anguininae</taxon>
        <taxon>Ditylenchus</taxon>
    </lineage>
</organism>
<keyword evidence="2" id="KW-1185">Reference proteome</keyword>
<evidence type="ECO:0000313" key="3">
    <source>
        <dbReference type="WBParaSite" id="jg7131"/>
    </source>
</evidence>
<accession>A0A915EK21</accession>
<name>A0A915EK21_9BILA</name>
<dbReference type="Proteomes" id="UP000887574">
    <property type="component" value="Unplaced"/>
</dbReference>
<evidence type="ECO:0000256" key="1">
    <source>
        <dbReference type="SAM" id="MobiDB-lite"/>
    </source>
</evidence>
<protein>
    <submittedName>
        <fullName evidence="3">Uncharacterized protein</fullName>
    </submittedName>
</protein>
<sequence>MKAAQPEKTVLPGNSDEIPKRKKRERRREQQHTFVKEGQKTAIGGREGLALSVGEGGVVVAVAAAGAPHTSKRKGKHLLLTTTKRRRRQLRLRERSPRRDRQTAGDTFEESSSKKSLVAR</sequence>
<dbReference type="WBParaSite" id="jg7131">
    <property type="protein sequence ID" value="jg7131"/>
    <property type="gene ID" value="jg7131"/>
</dbReference>
<feature type="compositionally biased region" description="Basic residues" evidence="1">
    <location>
        <begin position="70"/>
        <end position="90"/>
    </location>
</feature>
<reference evidence="3" key="1">
    <citation type="submission" date="2022-11" db="UniProtKB">
        <authorList>
            <consortium name="WormBaseParasite"/>
        </authorList>
    </citation>
    <scope>IDENTIFICATION</scope>
</reference>
<feature type="compositionally biased region" description="Basic and acidic residues" evidence="1">
    <location>
        <begin position="91"/>
        <end position="103"/>
    </location>
</feature>